<evidence type="ECO:0000259" key="1">
    <source>
        <dbReference type="Pfam" id="PF13588"/>
    </source>
</evidence>
<evidence type="ECO:0000313" key="2">
    <source>
        <dbReference type="EMBL" id="RGC42879.1"/>
    </source>
</evidence>
<dbReference type="Pfam" id="PF13588">
    <property type="entry name" value="HSDR_N_2"/>
    <property type="match status" value="1"/>
</dbReference>
<dbReference type="EMBL" id="QVFD01000034">
    <property type="protein sequence ID" value="RGC42879.1"/>
    <property type="molecule type" value="Genomic_DNA"/>
</dbReference>
<protein>
    <recommendedName>
        <fullName evidence="1">Type I restriction enzyme R protein N-terminal domain-containing protein</fullName>
    </recommendedName>
</protein>
<feature type="domain" description="Type I restriction enzyme R protein N-terminal" evidence="1">
    <location>
        <begin position="35"/>
        <end position="149"/>
    </location>
</feature>
<dbReference type="InterPro" id="IPR029464">
    <property type="entry name" value="HSDR_N"/>
</dbReference>
<gene>
    <name evidence="2" type="ORF">DW747_16275</name>
</gene>
<reference evidence="2 3" key="1">
    <citation type="submission" date="2018-08" db="EMBL/GenBank/DDBJ databases">
        <title>A genome reference for cultivated species of the human gut microbiota.</title>
        <authorList>
            <person name="Zou Y."/>
            <person name="Xue W."/>
            <person name="Luo G."/>
        </authorList>
    </citation>
    <scope>NUCLEOTIDE SEQUENCE [LARGE SCALE GENOMIC DNA]</scope>
    <source>
        <strain evidence="2 3">AM28-39</strain>
    </source>
</reference>
<organism evidence="2 3">
    <name type="scientific">Coprococcus catus</name>
    <dbReference type="NCBI Taxonomy" id="116085"/>
    <lineage>
        <taxon>Bacteria</taxon>
        <taxon>Bacillati</taxon>
        <taxon>Bacillota</taxon>
        <taxon>Clostridia</taxon>
        <taxon>Lachnospirales</taxon>
        <taxon>Lachnospiraceae</taxon>
        <taxon>Coprococcus</taxon>
    </lineage>
</organism>
<dbReference type="RefSeq" id="WP_117541857.1">
    <property type="nucleotide sequence ID" value="NZ_QVFD01000034.1"/>
</dbReference>
<proteinExistence type="predicted"/>
<name>A0A3E2XH42_9FIRM</name>
<dbReference type="Gene3D" id="3.90.1570.30">
    <property type="match status" value="1"/>
</dbReference>
<sequence length="398" mass="46274">MKINIAEQLLPEVYNRHGKDCYLDPIRQKLIYITPEETVRQRMISYLVNELKVPKEAILVEEHLSHYNVPSKKRADIVVHGKKDETQYPVLIVECKAPDVFLDEKAHQQVFNYCDLINANYAIVCNGSILYCYKYIEDTDSYEELNSVPDYAEMLEEKYDVITKESIPERMPYERMESYLKEAFAEYPDDYYGETISKSTPFNIAKAAFNFEEALFDIRHKLPKKNFGVFELIEDYGIRILSYGNAGGGYFGGPYRSFLIKYKGNIEFISFAFSTYVRTEKPGIVKTCLNIAHDDEKETHHALQLSFDDNIQVVDDKVTIYHSGRIAIGNKGSGKIDELRQFVAERYPKIIDGKRFNLGSLKNDHQWNIDQPDVTEVIVNLISYALIRDEYRDYIKQQ</sequence>
<accession>A0A3E2XH42</accession>
<dbReference type="OrthoDB" id="2830141at2"/>
<keyword evidence="3" id="KW-1185">Reference proteome</keyword>
<comment type="caution">
    <text evidence="2">The sequence shown here is derived from an EMBL/GenBank/DDBJ whole genome shotgun (WGS) entry which is preliminary data.</text>
</comment>
<evidence type="ECO:0000313" key="3">
    <source>
        <dbReference type="Proteomes" id="UP000261231"/>
    </source>
</evidence>
<dbReference type="Proteomes" id="UP000261231">
    <property type="component" value="Unassembled WGS sequence"/>
</dbReference>
<dbReference type="AlphaFoldDB" id="A0A3E2XH42"/>